<gene>
    <name evidence="5" type="ORF">EDC29_11439</name>
</gene>
<feature type="transmembrane region" description="Helical" evidence="3">
    <location>
        <begin position="12"/>
        <end position="33"/>
    </location>
</feature>
<dbReference type="AlphaFoldDB" id="A0A4R4A5K1"/>
<reference evidence="5 6" key="1">
    <citation type="submission" date="2019-03" db="EMBL/GenBank/DDBJ databases">
        <title>Genomic Encyclopedia of Type Strains, Phase IV (KMG-IV): sequencing the most valuable type-strain genomes for metagenomic binning, comparative biology and taxonomic classification.</title>
        <authorList>
            <person name="Goeker M."/>
        </authorList>
    </citation>
    <scope>NUCLEOTIDE SEQUENCE [LARGE SCALE GENOMIC DNA]</scope>
    <source>
        <strain evidence="5 6">DSM 203</strain>
    </source>
</reference>
<comment type="caution">
    <text evidence="5">The sequence shown here is derived from an EMBL/GenBank/DDBJ whole genome shotgun (WGS) entry which is preliminary data.</text>
</comment>
<keyword evidence="1 3" id="KW-0472">Membrane</keyword>
<keyword evidence="2" id="KW-0175">Coiled coil</keyword>
<dbReference type="Gene3D" id="3.30.1330.60">
    <property type="entry name" value="OmpA-like domain"/>
    <property type="match status" value="1"/>
</dbReference>
<evidence type="ECO:0000256" key="3">
    <source>
        <dbReference type="SAM" id="Phobius"/>
    </source>
</evidence>
<accession>A0A4R4A5K1</accession>
<sequence>MSEQTPASATKAWLVIPFLSLMFVAGLALVYVVDGGLTVSTGTAVADETTSPDPLASLHAALAEQETRWQAQQQRIERLEQALRERAQREAVETEALERRIEGLRAVLGQRVETVESADEEVAHAGLLRDYAALGARFTPRGALVSLGEERLRFAPGAAELPEGPIAPLTAIAEHLQAHPELQLLLSGHTDASGDAAGNLVLSQARAAAVAAALVALGVESARITVEGVGSSEPLVEEIDAASRARNRRVEVYFTLPGFGEDRDPA</sequence>
<dbReference type="InterPro" id="IPR050330">
    <property type="entry name" value="Bact_OuterMem_StrucFunc"/>
</dbReference>
<dbReference type="CDD" id="cd07185">
    <property type="entry name" value="OmpA_C-like"/>
    <property type="match status" value="1"/>
</dbReference>
<dbReference type="Proteomes" id="UP000295247">
    <property type="component" value="Unassembled WGS sequence"/>
</dbReference>
<feature type="coiled-coil region" evidence="2">
    <location>
        <begin position="62"/>
        <end position="100"/>
    </location>
</feature>
<evidence type="ECO:0000256" key="2">
    <source>
        <dbReference type="SAM" id="Coils"/>
    </source>
</evidence>
<evidence type="ECO:0000256" key="1">
    <source>
        <dbReference type="PROSITE-ProRule" id="PRU00473"/>
    </source>
</evidence>
<dbReference type="Pfam" id="PF00691">
    <property type="entry name" value="OmpA"/>
    <property type="match status" value="1"/>
</dbReference>
<dbReference type="PANTHER" id="PTHR30329:SF21">
    <property type="entry name" value="LIPOPROTEIN YIAD-RELATED"/>
    <property type="match status" value="1"/>
</dbReference>
<dbReference type="PROSITE" id="PS51123">
    <property type="entry name" value="OMPA_2"/>
    <property type="match status" value="1"/>
</dbReference>
<name>A0A4R4A5K1_MARGR</name>
<feature type="domain" description="OmpA-like" evidence="4">
    <location>
        <begin position="141"/>
        <end position="258"/>
    </location>
</feature>
<evidence type="ECO:0000259" key="4">
    <source>
        <dbReference type="PROSITE" id="PS51123"/>
    </source>
</evidence>
<proteinExistence type="predicted"/>
<protein>
    <submittedName>
        <fullName evidence="5">Outer membrane protein OmpA-like peptidoglycan-associated protein</fullName>
    </submittedName>
</protein>
<dbReference type="RefSeq" id="WP_132230558.1">
    <property type="nucleotide sequence ID" value="NZ_NRRH01000005.1"/>
</dbReference>
<evidence type="ECO:0000313" key="5">
    <source>
        <dbReference type="EMBL" id="TCW33392.1"/>
    </source>
</evidence>
<dbReference type="SUPFAM" id="SSF103088">
    <property type="entry name" value="OmpA-like"/>
    <property type="match status" value="1"/>
</dbReference>
<dbReference type="InterPro" id="IPR036737">
    <property type="entry name" value="OmpA-like_sf"/>
</dbReference>
<dbReference type="PANTHER" id="PTHR30329">
    <property type="entry name" value="STATOR ELEMENT OF FLAGELLAR MOTOR COMPLEX"/>
    <property type="match status" value="1"/>
</dbReference>
<dbReference type="EMBL" id="SMDC01000014">
    <property type="protein sequence ID" value="TCW33392.1"/>
    <property type="molecule type" value="Genomic_DNA"/>
</dbReference>
<dbReference type="InterPro" id="IPR006665">
    <property type="entry name" value="OmpA-like"/>
</dbReference>
<evidence type="ECO:0000313" key="6">
    <source>
        <dbReference type="Proteomes" id="UP000295247"/>
    </source>
</evidence>
<keyword evidence="3" id="KW-1133">Transmembrane helix</keyword>
<organism evidence="5 6">
    <name type="scientific">Marichromatium gracile</name>
    <name type="common">Chromatium gracile</name>
    <dbReference type="NCBI Taxonomy" id="1048"/>
    <lineage>
        <taxon>Bacteria</taxon>
        <taxon>Pseudomonadati</taxon>
        <taxon>Pseudomonadota</taxon>
        <taxon>Gammaproteobacteria</taxon>
        <taxon>Chromatiales</taxon>
        <taxon>Chromatiaceae</taxon>
        <taxon>Marichromatium</taxon>
    </lineage>
</organism>
<keyword evidence="3" id="KW-0812">Transmembrane</keyword>
<dbReference type="GO" id="GO:0016020">
    <property type="term" value="C:membrane"/>
    <property type="evidence" value="ECO:0007669"/>
    <property type="project" value="UniProtKB-UniRule"/>
</dbReference>